<evidence type="ECO:0000313" key="2">
    <source>
        <dbReference type="EMBL" id="GBP94396.1"/>
    </source>
</evidence>
<proteinExistence type="predicted"/>
<dbReference type="EMBL" id="BGZK01002499">
    <property type="protein sequence ID" value="GBP94396.1"/>
    <property type="molecule type" value="Genomic_DNA"/>
</dbReference>
<reference evidence="2 3" key="1">
    <citation type="journal article" date="2019" name="Commun. Biol.">
        <title>The bagworm genome reveals a unique fibroin gene that provides high tensile strength.</title>
        <authorList>
            <person name="Kono N."/>
            <person name="Nakamura H."/>
            <person name="Ohtoshi R."/>
            <person name="Tomita M."/>
            <person name="Numata K."/>
            <person name="Arakawa K."/>
        </authorList>
    </citation>
    <scope>NUCLEOTIDE SEQUENCE [LARGE SCALE GENOMIC DNA]</scope>
</reference>
<keyword evidence="3" id="KW-1185">Reference proteome</keyword>
<evidence type="ECO:0000313" key="3">
    <source>
        <dbReference type="Proteomes" id="UP000299102"/>
    </source>
</evidence>
<evidence type="ECO:0000256" key="1">
    <source>
        <dbReference type="SAM" id="MobiDB-lite"/>
    </source>
</evidence>
<comment type="caution">
    <text evidence="2">The sequence shown here is derived from an EMBL/GenBank/DDBJ whole genome shotgun (WGS) entry which is preliminary data.</text>
</comment>
<sequence length="208" mass="22718">MHEVRACKSCERLASANSENSMNISGGSPEQDAIRHQTVETAKINQSSVSTNTVALKNSNSSLRTEMVPDPCLIFGKHDSAASGVMERLILLQILGGAALRRSRARPAAGARFTADTLVTGVRSSKIITTCRRRAVRATPRAAPPCEPESRRATAAATRAPAPTFRHDRCTIYARHLADYVFVRCNGKYDEGRRVKRALSGDRRVRSL</sequence>
<dbReference type="AlphaFoldDB" id="A0A4C2A0Y4"/>
<dbReference type="Proteomes" id="UP000299102">
    <property type="component" value="Unassembled WGS sequence"/>
</dbReference>
<gene>
    <name evidence="2" type="ORF">EVAR_35373_1</name>
</gene>
<organism evidence="2 3">
    <name type="scientific">Eumeta variegata</name>
    <name type="common">Bagworm moth</name>
    <name type="synonym">Eumeta japonica</name>
    <dbReference type="NCBI Taxonomy" id="151549"/>
    <lineage>
        <taxon>Eukaryota</taxon>
        <taxon>Metazoa</taxon>
        <taxon>Ecdysozoa</taxon>
        <taxon>Arthropoda</taxon>
        <taxon>Hexapoda</taxon>
        <taxon>Insecta</taxon>
        <taxon>Pterygota</taxon>
        <taxon>Neoptera</taxon>
        <taxon>Endopterygota</taxon>
        <taxon>Lepidoptera</taxon>
        <taxon>Glossata</taxon>
        <taxon>Ditrysia</taxon>
        <taxon>Tineoidea</taxon>
        <taxon>Psychidae</taxon>
        <taxon>Oiketicinae</taxon>
        <taxon>Eumeta</taxon>
    </lineage>
</organism>
<feature type="region of interest" description="Disordered" evidence="1">
    <location>
        <begin position="139"/>
        <end position="160"/>
    </location>
</feature>
<name>A0A4C2A0Y4_EUMVA</name>
<accession>A0A4C2A0Y4</accession>
<protein>
    <submittedName>
        <fullName evidence="2">Uncharacterized protein</fullName>
    </submittedName>
</protein>